<reference evidence="1 2" key="1">
    <citation type="journal article" date="2013" name="Genome Announc.">
        <title>Draft Genome Sequence of the Methanotrophic Gammaproteobacterium Methyloglobulus morosus DSM 22980 Strain KoM1.</title>
        <authorList>
            <person name="Poehlein A."/>
            <person name="Deutzmann J.S."/>
            <person name="Daniel R."/>
            <person name="Simeonova D.D."/>
        </authorList>
    </citation>
    <scope>NUCLEOTIDE SEQUENCE [LARGE SCALE GENOMIC DNA]</scope>
    <source>
        <strain evidence="1 2">KoM1</strain>
    </source>
</reference>
<dbReference type="InterPro" id="IPR016024">
    <property type="entry name" value="ARM-type_fold"/>
</dbReference>
<dbReference type="eggNOG" id="COG1413">
    <property type="taxonomic scope" value="Bacteria"/>
</dbReference>
<comment type="caution">
    <text evidence="1">The sequence shown here is derived from an EMBL/GenBank/DDBJ whole genome shotgun (WGS) entry which is preliminary data.</text>
</comment>
<gene>
    <name evidence="1" type="ORF">MGMO_92c00500</name>
</gene>
<proteinExistence type="predicted"/>
<dbReference type="AlphaFoldDB" id="V5C4T7"/>
<evidence type="ECO:0000313" key="2">
    <source>
        <dbReference type="Proteomes" id="UP000017842"/>
    </source>
</evidence>
<dbReference type="Proteomes" id="UP000017842">
    <property type="component" value="Unassembled WGS sequence"/>
</dbReference>
<organism evidence="1 2">
    <name type="scientific">Methyloglobulus morosus KoM1</name>
    <dbReference type="NCBI Taxonomy" id="1116472"/>
    <lineage>
        <taxon>Bacteria</taxon>
        <taxon>Pseudomonadati</taxon>
        <taxon>Pseudomonadota</taxon>
        <taxon>Gammaproteobacteria</taxon>
        <taxon>Methylococcales</taxon>
        <taxon>Methylococcaceae</taxon>
        <taxon>Methyloglobulus</taxon>
    </lineage>
</organism>
<dbReference type="EMBL" id="AYLO01000088">
    <property type="protein sequence ID" value="ESS71748.1"/>
    <property type="molecule type" value="Genomic_DNA"/>
</dbReference>
<evidence type="ECO:0000313" key="1">
    <source>
        <dbReference type="EMBL" id="ESS71748.1"/>
    </source>
</evidence>
<accession>V5C4T7</accession>
<evidence type="ECO:0008006" key="3">
    <source>
        <dbReference type="Google" id="ProtNLM"/>
    </source>
</evidence>
<dbReference type="Pfam" id="PF13646">
    <property type="entry name" value="HEAT_2"/>
    <property type="match status" value="1"/>
</dbReference>
<dbReference type="STRING" id="1116472.MGMO_92c00500"/>
<sequence>MCINFPQLLSQFIGPGMMALILGCCGVSTAQALDTASLNWVMSNEKGGELMLEVRQLLLSKALDAVAGKIHVPIHYSALPEELVTATCKGNALKQVLECLLDKKADLIFRYQTGSANVDGERLVAEAWVLGPKTNKAAANLESPTVAGMTGKGSHAFPASRKVRKALPDRTDELLAKSQSTIPDERVEAIAALLTGGRKGDSDVKAQLEQALTDRDPNVRAQAISSLSHREGSDANGYIQQALLDSSEDVRIMAVEGIVDDVALLQQAASDSDESVRSLAQIKLELLTQNGNNNP</sequence>
<keyword evidence="2" id="KW-1185">Reference proteome</keyword>
<dbReference type="Gene3D" id="1.25.10.10">
    <property type="entry name" value="Leucine-rich Repeat Variant"/>
    <property type="match status" value="1"/>
</dbReference>
<dbReference type="InterPro" id="IPR011989">
    <property type="entry name" value="ARM-like"/>
</dbReference>
<protein>
    <recommendedName>
        <fullName evidence="3">HEAT repeat domain-containing protein</fullName>
    </recommendedName>
</protein>
<dbReference type="SUPFAM" id="SSF48371">
    <property type="entry name" value="ARM repeat"/>
    <property type="match status" value="1"/>
</dbReference>
<name>V5C4T7_9GAMM</name>